<dbReference type="Proteomes" id="UP001138751">
    <property type="component" value="Unassembled WGS sequence"/>
</dbReference>
<evidence type="ECO:0000256" key="1">
    <source>
        <dbReference type="ARBA" id="ARBA00001933"/>
    </source>
</evidence>
<organism evidence="4 5">
    <name type="scientific">Neoroseomonas soli</name>
    <dbReference type="NCBI Taxonomy" id="1081025"/>
    <lineage>
        <taxon>Bacteria</taxon>
        <taxon>Pseudomonadati</taxon>
        <taxon>Pseudomonadota</taxon>
        <taxon>Alphaproteobacteria</taxon>
        <taxon>Acetobacterales</taxon>
        <taxon>Acetobacteraceae</taxon>
        <taxon>Neoroseomonas</taxon>
    </lineage>
</organism>
<dbReference type="PANTHER" id="PTHR43713">
    <property type="entry name" value="GLUTAMATE-1-SEMIALDEHYDE 2,1-AMINOMUTASE"/>
    <property type="match status" value="1"/>
</dbReference>
<keyword evidence="2 3" id="KW-0663">Pyridoxal phosphate</keyword>
<dbReference type="CDD" id="cd00610">
    <property type="entry name" value="OAT_like"/>
    <property type="match status" value="1"/>
</dbReference>
<dbReference type="InterPro" id="IPR015424">
    <property type="entry name" value="PyrdxlP-dep_Trfase"/>
</dbReference>
<comment type="caution">
    <text evidence="4">The sequence shown here is derived from an EMBL/GenBank/DDBJ whole genome shotgun (WGS) entry which is preliminary data.</text>
</comment>
<dbReference type="GO" id="GO:0030170">
    <property type="term" value="F:pyridoxal phosphate binding"/>
    <property type="evidence" value="ECO:0007669"/>
    <property type="project" value="InterPro"/>
</dbReference>
<dbReference type="InterPro" id="IPR015422">
    <property type="entry name" value="PyrdxlP-dep_Trfase_small"/>
</dbReference>
<dbReference type="Gene3D" id="3.40.640.10">
    <property type="entry name" value="Type I PLP-dependent aspartate aminotransferase-like (Major domain)"/>
    <property type="match status" value="1"/>
</dbReference>
<evidence type="ECO:0000256" key="3">
    <source>
        <dbReference type="RuleBase" id="RU003560"/>
    </source>
</evidence>
<proteinExistence type="inferred from homology"/>
<reference evidence="4" key="1">
    <citation type="submission" date="2020-01" db="EMBL/GenBank/DDBJ databases">
        <authorList>
            <person name="Rat A."/>
        </authorList>
    </citation>
    <scope>NUCLEOTIDE SEQUENCE</scope>
    <source>
        <strain evidence="4">LMG 31231</strain>
    </source>
</reference>
<evidence type="ECO:0000313" key="5">
    <source>
        <dbReference type="Proteomes" id="UP001138751"/>
    </source>
</evidence>
<dbReference type="Pfam" id="PF00202">
    <property type="entry name" value="Aminotran_3"/>
    <property type="match status" value="1"/>
</dbReference>
<protein>
    <submittedName>
        <fullName evidence="4">Aminotransferase class III-fold pyridoxal phosphate-dependent enzyme</fullName>
    </submittedName>
</protein>
<dbReference type="RefSeq" id="WP_211860171.1">
    <property type="nucleotide sequence ID" value="NZ_JAAEDM010000002.1"/>
</dbReference>
<accession>A0A9X9WRL5</accession>
<keyword evidence="5" id="KW-1185">Reference proteome</keyword>
<dbReference type="Gene3D" id="3.90.1150.10">
    <property type="entry name" value="Aspartate Aminotransferase, domain 1"/>
    <property type="match status" value="1"/>
</dbReference>
<comment type="cofactor">
    <cofactor evidence="1">
        <name>pyridoxal 5'-phosphate</name>
        <dbReference type="ChEBI" id="CHEBI:597326"/>
    </cofactor>
</comment>
<name>A0A9X9WRL5_9PROT</name>
<dbReference type="GO" id="GO:0008483">
    <property type="term" value="F:transaminase activity"/>
    <property type="evidence" value="ECO:0007669"/>
    <property type="project" value="UniProtKB-KW"/>
</dbReference>
<dbReference type="SUPFAM" id="SSF53383">
    <property type="entry name" value="PLP-dependent transferases"/>
    <property type="match status" value="1"/>
</dbReference>
<reference evidence="4" key="2">
    <citation type="journal article" date="2021" name="Syst. Appl. Microbiol.">
        <title>Roseomonas hellenica sp. nov., isolated from roots of wild-growing Alkanna tinctoria.</title>
        <authorList>
            <person name="Rat A."/>
            <person name="Naranjo H.D."/>
            <person name="Lebbe L."/>
            <person name="Cnockaert M."/>
            <person name="Krigas N."/>
            <person name="Grigoriadou K."/>
            <person name="Maloupa E."/>
            <person name="Willems A."/>
        </authorList>
    </citation>
    <scope>NUCLEOTIDE SEQUENCE</scope>
    <source>
        <strain evidence="4">LMG 31231</strain>
    </source>
</reference>
<gene>
    <name evidence="4" type="ORF">GXW76_01290</name>
</gene>
<evidence type="ECO:0000313" key="4">
    <source>
        <dbReference type="EMBL" id="MBR0669794.1"/>
    </source>
</evidence>
<evidence type="ECO:0000256" key="2">
    <source>
        <dbReference type="ARBA" id="ARBA00022898"/>
    </source>
</evidence>
<keyword evidence="4" id="KW-0808">Transferase</keyword>
<dbReference type="InterPro" id="IPR015421">
    <property type="entry name" value="PyrdxlP-dep_Trfase_major"/>
</dbReference>
<keyword evidence="4" id="KW-0032">Aminotransferase</keyword>
<comment type="similarity">
    <text evidence="3">Belongs to the class-III pyridoxal-phosphate-dependent aminotransferase family.</text>
</comment>
<sequence length="445" mass="47184">MSPLDAPRDPRNSDLDAALIEAREAYAAARPQSAAIHAKAREVMPGGNTRTVLFYTPFPTAMVRGEGAHLRDADGRDYLDLCGEYSAGLFGHSERRILDAVKAAMDRGINLAAVGENEVRLAALICGRFPSVEQVRFTNSGTEANIMALAGARGLTGRTEVLVFRGGYHGGVFTFPLGVPVSAVNLPIPMRFADYNDAAGAAAAIREAGDRLAAVLVEPMQGSGGCIPATREFLQALRDATKETGALLIFDEVMTSRHGYGGLQQRLGITPDMTTFGKYMAGGMSFGAFGGRRDVMAVFDGHRPGAMPHAGTFNNNVLSMAAGCVALGEIFDESAAEALFARGETLRAALNAACAKHGVAMHFTGAGSMLNPHFRNGPVTAPYKASPEEEQMRELFFFDMLAAGIYLARRGMAALSLPVTDADCARFVAAVDEFCAARKPVLKPA</sequence>
<dbReference type="InterPro" id="IPR005814">
    <property type="entry name" value="Aminotrans_3"/>
</dbReference>
<dbReference type="PANTHER" id="PTHR43713:SF3">
    <property type="entry name" value="GLUTAMATE-1-SEMIALDEHYDE 2,1-AMINOMUTASE 1, CHLOROPLASTIC-RELATED"/>
    <property type="match status" value="1"/>
</dbReference>
<dbReference type="EMBL" id="JAAEDM010000002">
    <property type="protein sequence ID" value="MBR0669794.1"/>
    <property type="molecule type" value="Genomic_DNA"/>
</dbReference>
<dbReference type="AlphaFoldDB" id="A0A9X9WRL5"/>